<gene>
    <name evidence="2" type="ORF">ES332_D01G180400v1</name>
</gene>
<evidence type="ECO:0000313" key="2">
    <source>
        <dbReference type="EMBL" id="TYH88337.1"/>
    </source>
</evidence>
<dbReference type="AlphaFoldDB" id="A0A5D2MA93"/>
<dbReference type="EMBL" id="CM017623">
    <property type="protein sequence ID" value="TYH88337.1"/>
    <property type="molecule type" value="Genomic_DNA"/>
</dbReference>
<evidence type="ECO:0000313" key="3">
    <source>
        <dbReference type="Proteomes" id="UP000322667"/>
    </source>
</evidence>
<proteinExistence type="predicted"/>
<organism evidence="2 3">
    <name type="scientific">Gossypium tomentosum</name>
    <name type="common">Hawaiian cotton</name>
    <name type="synonym">Gossypium sandvicense</name>
    <dbReference type="NCBI Taxonomy" id="34277"/>
    <lineage>
        <taxon>Eukaryota</taxon>
        <taxon>Viridiplantae</taxon>
        <taxon>Streptophyta</taxon>
        <taxon>Embryophyta</taxon>
        <taxon>Tracheophyta</taxon>
        <taxon>Spermatophyta</taxon>
        <taxon>Magnoliopsida</taxon>
        <taxon>eudicotyledons</taxon>
        <taxon>Gunneridae</taxon>
        <taxon>Pentapetalae</taxon>
        <taxon>rosids</taxon>
        <taxon>malvids</taxon>
        <taxon>Malvales</taxon>
        <taxon>Malvaceae</taxon>
        <taxon>Malvoideae</taxon>
        <taxon>Gossypium</taxon>
    </lineage>
</organism>
<keyword evidence="1" id="KW-0175">Coiled coil</keyword>
<reference evidence="2 3" key="1">
    <citation type="submission" date="2019-07" db="EMBL/GenBank/DDBJ databases">
        <title>WGS assembly of Gossypium tomentosum.</title>
        <authorList>
            <person name="Chen Z.J."/>
            <person name="Sreedasyam A."/>
            <person name="Ando A."/>
            <person name="Song Q."/>
            <person name="De L."/>
            <person name="Hulse-Kemp A."/>
            <person name="Ding M."/>
            <person name="Ye W."/>
            <person name="Kirkbride R."/>
            <person name="Jenkins J."/>
            <person name="Plott C."/>
            <person name="Lovell J."/>
            <person name="Lin Y.-M."/>
            <person name="Vaughn R."/>
            <person name="Liu B."/>
            <person name="Li W."/>
            <person name="Simpson S."/>
            <person name="Scheffler B."/>
            <person name="Saski C."/>
            <person name="Grover C."/>
            <person name="Hu G."/>
            <person name="Conover J."/>
            <person name="Carlson J."/>
            <person name="Shu S."/>
            <person name="Boston L."/>
            <person name="Williams M."/>
            <person name="Peterson D."/>
            <person name="Mcgee K."/>
            <person name="Jones D."/>
            <person name="Wendel J."/>
            <person name="Stelly D."/>
            <person name="Grimwood J."/>
            <person name="Schmutz J."/>
        </authorList>
    </citation>
    <scope>NUCLEOTIDE SEQUENCE [LARGE SCALE GENOMIC DNA]</scope>
    <source>
        <strain evidence="2">7179.01</strain>
    </source>
</reference>
<accession>A0A5D2MA93</accession>
<sequence>MSSGGVTTRLQKDMGEMQKELSQLQTDLAQVDVRIDSQLKEFHEEMRSKMKGLFEQYMGLTSTTPSSHFLDKGKGVLGGLPSGFVPKKSLVLSPMQDSGHLGLFSNPSSIESVGRILKFGCLRFDGEDCQSWWSKLE</sequence>
<evidence type="ECO:0000256" key="1">
    <source>
        <dbReference type="SAM" id="Coils"/>
    </source>
</evidence>
<keyword evidence="3" id="KW-1185">Reference proteome</keyword>
<name>A0A5D2MA93_GOSTO</name>
<protein>
    <submittedName>
        <fullName evidence="2">Uncharacterized protein</fullName>
    </submittedName>
</protein>
<feature type="coiled-coil region" evidence="1">
    <location>
        <begin position="7"/>
        <end position="34"/>
    </location>
</feature>
<dbReference type="Proteomes" id="UP000322667">
    <property type="component" value="Chromosome D01"/>
</dbReference>